<protein>
    <submittedName>
        <fullName evidence="4">Dihydroflavonol-4-reductase</fullName>
    </submittedName>
</protein>
<name>A0A512NLG2_9HYPH</name>
<dbReference type="InterPro" id="IPR036291">
    <property type="entry name" value="NAD(P)-bd_dom_sf"/>
</dbReference>
<dbReference type="PANTHER" id="PTHR10366">
    <property type="entry name" value="NAD DEPENDENT EPIMERASE/DEHYDRATASE"/>
    <property type="match status" value="1"/>
</dbReference>
<comment type="similarity">
    <text evidence="2">Belongs to the NAD(P)-dependent epimerase/dehydratase family. Dihydroflavonol-4-reductase subfamily.</text>
</comment>
<dbReference type="RefSeq" id="WP_147155177.1">
    <property type="nucleotide sequence ID" value="NZ_BKAJ01000140.1"/>
</dbReference>
<dbReference type="PANTHER" id="PTHR10366:SF564">
    <property type="entry name" value="STEROL-4-ALPHA-CARBOXYLATE 3-DEHYDROGENASE, DECARBOXYLATING"/>
    <property type="match status" value="1"/>
</dbReference>
<dbReference type="EMBL" id="BKAJ01000140">
    <property type="protein sequence ID" value="GEP59790.1"/>
    <property type="molecule type" value="Genomic_DNA"/>
</dbReference>
<dbReference type="InterPro" id="IPR050425">
    <property type="entry name" value="NAD(P)_dehydrat-like"/>
</dbReference>
<dbReference type="Proteomes" id="UP000321058">
    <property type="component" value="Unassembled WGS sequence"/>
</dbReference>
<sequence>MSGQGTVLVTGGSGFIGSWCVIALLQQGYAVRTTVRDLARESTVRAAIGKVVDPQDRLSFHAVELTADAGWDAAANGCDYMLHVASPVVAVEPKNADDLIVPARDGTRRAVGAALKAGVKRVVLTSSVAATSPRPGARESVSDESIWTDLDDPTVGAYARSKTLAERAAWDLVDGSAGATTLATVNPSMVVGPILSPDFSASVQVVQRLLSGTVPGLPRLGFCFVDVRDVADLHVRAMTAPEAAGQRFIAARDFAWMADLAALLRASLGDAASKVPTRRVPDFVLRFAALFDKSLASVTPRLGEKRVFSSAKAQRMLGWRPRPVEEAVLDCARSLIATGAV</sequence>
<feature type="domain" description="NAD-dependent epimerase/dehydratase" evidence="3">
    <location>
        <begin position="7"/>
        <end position="245"/>
    </location>
</feature>
<dbReference type="InterPro" id="IPR001509">
    <property type="entry name" value="Epimerase_deHydtase"/>
</dbReference>
<gene>
    <name evidence="4" type="ORF">RSO01_69560</name>
</gene>
<organism evidence="4 5">
    <name type="scientific">Reyranella soli</name>
    <dbReference type="NCBI Taxonomy" id="1230389"/>
    <lineage>
        <taxon>Bacteria</taxon>
        <taxon>Pseudomonadati</taxon>
        <taxon>Pseudomonadota</taxon>
        <taxon>Alphaproteobacteria</taxon>
        <taxon>Hyphomicrobiales</taxon>
        <taxon>Reyranellaceae</taxon>
        <taxon>Reyranella</taxon>
    </lineage>
</organism>
<reference evidence="4 5" key="1">
    <citation type="submission" date="2019-07" db="EMBL/GenBank/DDBJ databases">
        <title>Whole genome shotgun sequence of Reyranella soli NBRC 108950.</title>
        <authorList>
            <person name="Hosoyama A."/>
            <person name="Uohara A."/>
            <person name="Ohji S."/>
            <person name="Ichikawa N."/>
        </authorList>
    </citation>
    <scope>NUCLEOTIDE SEQUENCE [LARGE SCALE GENOMIC DNA]</scope>
    <source>
        <strain evidence="4 5">NBRC 108950</strain>
    </source>
</reference>
<evidence type="ECO:0000313" key="4">
    <source>
        <dbReference type="EMBL" id="GEP59790.1"/>
    </source>
</evidence>
<dbReference type="SUPFAM" id="SSF51735">
    <property type="entry name" value="NAD(P)-binding Rossmann-fold domains"/>
    <property type="match status" value="1"/>
</dbReference>
<dbReference type="AlphaFoldDB" id="A0A512NLG2"/>
<keyword evidence="1" id="KW-0560">Oxidoreductase</keyword>
<accession>A0A512NLG2</accession>
<dbReference type="Gene3D" id="3.40.50.720">
    <property type="entry name" value="NAD(P)-binding Rossmann-like Domain"/>
    <property type="match status" value="1"/>
</dbReference>
<dbReference type="CDD" id="cd05227">
    <property type="entry name" value="AR_SDR_e"/>
    <property type="match status" value="1"/>
</dbReference>
<dbReference type="Pfam" id="PF01370">
    <property type="entry name" value="Epimerase"/>
    <property type="match status" value="1"/>
</dbReference>
<dbReference type="FunFam" id="3.40.50.720:FF:000336">
    <property type="entry name" value="Aldehyde reductase"/>
    <property type="match status" value="1"/>
</dbReference>
<comment type="caution">
    <text evidence="4">The sequence shown here is derived from an EMBL/GenBank/DDBJ whole genome shotgun (WGS) entry which is preliminary data.</text>
</comment>
<evidence type="ECO:0000259" key="3">
    <source>
        <dbReference type="Pfam" id="PF01370"/>
    </source>
</evidence>
<evidence type="ECO:0000256" key="2">
    <source>
        <dbReference type="ARBA" id="ARBA00023445"/>
    </source>
</evidence>
<evidence type="ECO:0000313" key="5">
    <source>
        <dbReference type="Proteomes" id="UP000321058"/>
    </source>
</evidence>
<dbReference type="OrthoDB" id="9801785at2"/>
<keyword evidence="5" id="KW-1185">Reference proteome</keyword>
<proteinExistence type="inferred from homology"/>
<evidence type="ECO:0000256" key="1">
    <source>
        <dbReference type="ARBA" id="ARBA00023002"/>
    </source>
</evidence>
<dbReference type="GO" id="GO:0016616">
    <property type="term" value="F:oxidoreductase activity, acting on the CH-OH group of donors, NAD or NADP as acceptor"/>
    <property type="evidence" value="ECO:0007669"/>
    <property type="project" value="TreeGrafter"/>
</dbReference>